<dbReference type="InterPro" id="IPR055355">
    <property type="entry name" value="ZP-C"/>
</dbReference>
<reference evidence="7" key="1">
    <citation type="submission" date="2019-12" db="UniProtKB">
        <authorList>
            <consortium name="WormBaseParasite"/>
        </authorList>
    </citation>
    <scope>IDENTIFICATION</scope>
</reference>
<evidence type="ECO:0000259" key="5">
    <source>
        <dbReference type="PROSITE" id="PS51034"/>
    </source>
</evidence>
<keyword evidence="6" id="KW-1185">Reference proteome</keyword>
<proteinExistence type="predicted"/>
<dbReference type="PANTHER" id="PTHR22907:SF46">
    <property type="entry name" value="ZP DOMAIN-CONTAINING PROTEIN"/>
    <property type="match status" value="1"/>
</dbReference>
<evidence type="ECO:0000256" key="3">
    <source>
        <dbReference type="SAM" id="Phobius"/>
    </source>
</evidence>
<dbReference type="InterPro" id="IPR056953">
    <property type="entry name" value="CUT_N"/>
</dbReference>
<keyword evidence="1" id="KW-0193">Cuticle</keyword>
<dbReference type="AlphaFoldDB" id="A0A5S6QS08"/>
<evidence type="ECO:0000256" key="1">
    <source>
        <dbReference type="ARBA" id="ARBA00022460"/>
    </source>
</evidence>
<keyword evidence="3" id="KW-1133">Transmembrane helix</keyword>
<feature type="signal peptide" evidence="4">
    <location>
        <begin position="1"/>
        <end position="24"/>
    </location>
</feature>
<feature type="chain" id="PRO_5024342872" evidence="4">
    <location>
        <begin position="25"/>
        <end position="411"/>
    </location>
</feature>
<dbReference type="PROSITE" id="PS51034">
    <property type="entry name" value="ZP_2"/>
    <property type="match status" value="1"/>
</dbReference>
<organism evidence="6 7">
    <name type="scientific">Trichuris muris</name>
    <name type="common">Mouse whipworm</name>
    <dbReference type="NCBI Taxonomy" id="70415"/>
    <lineage>
        <taxon>Eukaryota</taxon>
        <taxon>Metazoa</taxon>
        <taxon>Ecdysozoa</taxon>
        <taxon>Nematoda</taxon>
        <taxon>Enoplea</taxon>
        <taxon>Dorylaimia</taxon>
        <taxon>Trichinellida</taxon>
        <taxon>Trichuridae</taxon>
        <taxon>Trichuris</taxon>
    </lineage>
</organism>
<sequence>MATAAVRFVGLYLCLRSLDSRVDALDDEHIVGEPEVECGPERIGIRIYTDKPFHGTLYMQNRRNTEECRTANYSVDAARPNTFHSRLSIPLNDLATCGLELTRNRESGNLAVRGVWIFSFHPLFVTKVDRAFDVQCVFRQRDISSHFEMTVSNLVPLAIRRTFVLPFVEMKIVHGDVANPTLPPITKSKVGDPITFIWHAADASSVVNIYIKQCFAESKRGSSVMVIQDGCKQQSVMTSDVERTADGRILYATATTFKFPDDKDIWFRCRVLLCSKIQHSDYSTANKWCPEYEKCINGNRTKRSASDSLLADDLTENSYDMHIRVIDAYNQRASGTLQVDSDRVSLFDSDSEYPKSTSLPFTFCIKRWYLSWPILSSCALSAMIILRVIKRVMIIRRDCPYLSKCICSNHM</sequence>
<dbReference type="GO" id="GO:0042302">
    <property type="term" value="F:structural constituent of cuticle"/>
    <property type="evidence" value="ECO:0007669"/>
    <property type="project" value="UniProtKB-KW"/>
</dbReference>
<dbReference type="InterPro" id="IPR001507">
    <property type="entry name" value="ZP_dom"/>
</dbReference>
<evidence type="ECO:0000256" key="4">
    <source>
        <dbReference type="SAM" id="SignalP"/>
    </source>
</evidence>
<dbReference type="InterPro" id="IPR051962">
    <property type="entry name" value="Cuticlin"/>
</dbReference>
<evidence type="ECO:0000313" key="6">
    <source>
        <dbReference type="Proteomes" id="UP000046395"/>
    </source>
</evidence>
<keyword evidence="3" id="KW-0472">Membrane</keyword>
<dbReference type="WBParaSite" id="TMUE_2000010141.1">
    <property type="protein sequence ID" value="TMUE_2000010141.1"/>
    <property type="gene ID" value="WBGene00287499"/>
</dbReference>
<dbReference type="Proteomes" id="UP000046395">
    <property type="component" value="Unassembled WGS sequence"/>
</dbReference>
<evidence type="ECO:0000313" key="7">
    <source>
        <dbReference type="WBParaSite" id="TMUE_2000010141.1"/>
    </source>
</evidence>
<dbReference type="Pfam" id="PF00100">
    <property type="entry name" value="Zona_pellucida"/>
    <property type="match status" value="1"/>
</dbReference>
<dbReference type="Pfam" id="PF25057">
    <property type="entry name" value="CUT_N"/>
    <property type="match status" value="1"/>
</dbReference>
<dbReference type="SMART" id="SM00241">
    <property type="entry name" value="ZP"/>
    <property type="match status" value="1"/>
</dbReference>
<feature type="domain" description="ZP" evidence="5">
    <location>
        <begin position="37"/>
        <end position="296"/>
    </location>
</feature>
<name>A0A5S6QS08_TRIMR</name>
<keyword evidence="2 4" id="KW-0732">Signal</keyword>
<evidence type="ECO:0000256" key="2">
    <source>
        <dbReference type="ARBA" id="ARBA00022729"/>
    </source>
</evidence>
<keyword evidence="3" id="KW-0812">Transmembrane</keyword>
<protein>
    <submittedName>
        <fullName evidence="7">ZP domain-containing protein</fullName>
    </submittedName>
</protein>
<dbReference type="PANTHER" id="PTHR22907">
    <property type="entry name" value="GH04558P"/>
    <property type="match status" value="1"/>
</dbReference>
<feature type="transmembrane region" description="Helical" evidence="3">
    <location>
        <begin position="368"/>
        <end position="389"/>
    </location>
</feature>
<accession>A0A5S6QS08</accession>